<comment type="caution">
    <text evidence="2">The sequence shown here is derived from an EMBL/GenBank/DDBJ whole genome shotgun (WGS) entry which is preliminary data.</text>
</comment>
<dbReference type="AlphaFoldDB" id="A0AAD2HKF7"/>
<evidence type="ECO:0000313" key="2">
    <source>
        <dbReference type="EMBL" id="CAK5276676.1"/>
    </source>
</evidence>
<feature type="non-terminal residue" evidence="2">
    <location>
        <position position="1"/>
    </location>
</feature>
<dbReference type="EMBL" id="CAVNYO010000412">
    <property type="protein sequence ID" value="CAK5276676.1"/>
    <property type="molecule type" value="Genomic_DNA"/>
</dbReference>
<evidence type="ECO:0000313" key="1">
    <source>
        <dbReference type="EMBL" id="CAK5262234.1"/>
    </source>
</evidence>
<dbReference type="Proteomes" id="UP001295794">
    <property type="component" value="Unassembled WGS sequence"/>
</dbReference>
<protein>
    <submittedName>
        <fullName evidence="2">Uncharacterized protein</fullName>
    </submittedName>
</protein>
<organism evidence="2 3">
    <name type="scientific">Mycena citricolor</name>
    <dbReference type="NCBI Taxonomy" id="2018698"/>
    <lineage>
        <taxon>Eukaryota</taxon>
        <taxon>Fungi</taxon>
        <taxon>Dikarya</taxon>
        <taxon>Basidiomycota</taxon>
        <taxon>Agaricomycotina</taxon>
        <taxon>Agaricomycetes</taxon>
        <taxon>Agaricomycetidae</taxon>
        <taxon>Agaricales</taxon>
        <taxon>Marasmiineae</taxon>
        <taxon>Mycenaceae</taxon>
        <taxon>Mycena</taxon>
    </lineage>
</organism>
<reference evidence="2" key="1">
    <citation type="submission" date="2023-11" db="EMBL/GenBank/DDBJ databases">
        <authorList>
            <person name="De Vega J J."/>
            <person name="De Vega J J."/>
        </authorList>
    </citation>
    <scope>NUCLEOTIDE SEQUENCE</scope>
</reference>
<name>A0AAD2HKF7_9AGAR</name>
<dbReference type="EMBL" id="CAVNYO010000012">
    <property type="protein sequence ID" value="CAK5262234.1"/>
    <property type="molecule type" value="Genomic_DNA"/>
</dbReference>
<proteinExistence type="predicted"/>
<evidence type="ECO:0000313" key="3">
    <source>
        <dbReference type="Proteomes" id="UP001295794"/>
    </source>
</evidence>
<gene>
    <name evidence="2" type="ORF">MYCIT1_LOCUS25131</name>
    <name evidence="1" type="ORF">MYCIT1_LOCUS767</name>
</gene>
<keyword evidence="3" id="KW-1185">Reference proteome</keyword>
<sequence>PSTGWYSNKSIPQAPVYTIRHYLMRFRKDSAVPRVTAFHTCLSFAWERTGEPVRPKKGVNSEVLSLVPEKVLCGGFPVRFDTTGCASVEHMSAGYGGEQASC</sequence>
<accession>A0AAD2HKF7</accession>